<dbReference type="PANTHER" id="PTHR24058">
    <property type="entry name" value="DUAL SPECIFICITY PROTEIN KINASE"/>
    <property type="match status" value="1"/>
</dbReference>
<gene>
    <name evidence="15" type="ORF">D915_003126</name>
</gene>
<dbReference type="GO" id="GO:0005524">
    <property type="term" value="F:ATP binding"/>
    <property type="evidence" value="ECO:0007669"/>
    <property type="project" value="UniProtKB-UniRule"/>
</dbReference>
<dbReference type="GO" id="GO:0005856">
    <property type="term" value="C:cytoskeleton"/>
    <property type="evidence" value="ECO:0007669"/>
    <property type="project" value="TreeGrafter"/>
</dbReference>
<comment type="caution">
    <text evidence="15">The sequence shown here is derived from an EMBL/GenBank/DDBJ whole genome shotgun (WGS) entry which is preliminary data.</text>
</comment>
<evidence type="ECO:0000256" key="8">
    <source>
        <dbReference type="ARBA" id="ARBA00049003"/>
    </source>
</evidence>
<comment type="catalytic activity">
    <reaction evidence="10">
        <text>L-tyrosyl-[protein] + ATP = O-phospho-L-tyrosyl-[protein] + ADP + H(+)</text>
        <dbReference type="Rhea" id="RHEA:10596"/>
        <dbReference type="Rhea" id="RHEA-COMP:10136"/>
        <dbReference type="Rhea" id="RHEA-COMP:20101"/>
        <dbReference type="ChEBI" id="CHEBI:15378"/>
        <dbReference type="ChEBI" id="CHEBI:30616"/>
        <dbReference type="ChEBI" id="CHEBI:46858"/>
        <dbReference type="ChEBI" id="CHEBI:61978"/>
        <dbReference type="ChEBI" id="CHEBI:456216"/>
        <dbReference type="EC" id="2.7.12.1"/>
    </reaction>
</comment>
<dbReference type="InterPro" id="IPR008271">
    <property type="entry name" value="Ser/Thr_kinase_AS"/>
</dbReference>
<evidence type="ECO:0000256" key="3">
    <source>
        <dbReference type="ARBA" id="ARBA00022527"/>
    </source>
</evidence>
<organism evidence="15 16">
    <name type="scientific">Fasciola hepatica</name>
    <name type="common">Liver fluke</name>
    <dbReference type="NCBI Taxonomy" id="6192"/>
    <lineage>
        <taxon>Eukaryota</taxon>
        <taxon>Metazoa</taxon>
        <taxon>Spiralia</taxon>
        <taxon>Lophotrochozoa</taxon>
        <taxon>Platyhelminthes</taxon>
        <taxon>Trematoda</taxon>
        <taxon>Digenea</taxon>
        <taxon>Plagiorchiida</taxon>
        <taxon>Echinostomata</taxon>
        <taxon>Echinostomatoidea</taxon>
        <taxon>Fasciolidae</taxon>
        <taxon>Fasciola</taxon>
    </lineage>
</organism>
<dbReference type="Pfam" id="PF00069">
    <property type="entry name" value="Pkinase"/>
    <property type="match status" value="1"/>
</dbReference>
<dbReference type="PROSITE" id="PS50011">
    <property type="entry name" value="PROTEIN_KINASE_DOM"/>
    <property type="match status" value="1"/>
</dbReference>
<evidence type="ECO:0000259" key="14">
    <source>
        <dbReference type="PROSITE" id="PS50011"/>
    </source>
</evidence>
<dbReference type="PROSITE" id="PS00107">
    <property type="entry name" value="PROTEIN_KINASE_ATP"/>
    <property type="match status" value="1"/>
</dbReference>
<evidence type="ECO:0000256" key="12">
    <source>
        <dbReference type="SAM" id="Coils"/>
    </source>
</evidence>
<evidence type="ECO:0000256" key="4">
    <source>
        <dbReference type="ARBA" id="ARBA00022679"/>
    </source>
</evidence>
<dbReference type="AlphaFoldDB" id="A0A4E0RWZ9"/>
<keyword evidence="4" id="KW-0808">Transferase</keyword>
<evidence type="ECO:0000313" key="15">
    <source>
        <dbReference type="EMBL" id="THD26207.1"/>
    </source>
</evidence>
<keyword evidence="5 11" id="KW-0547">Nucleotide-binding</keyword>
<evidence type="ECO:0000256" key="1">
    <source>
        <dbReference type="ARBA" id="ARBA00008867"/>
    </source>
</evidence>
<dbReference type="InterPro" id="IPR000719">
    <property type="entry name" value="Prot_kinase_dom"/>
</dbReference>
<keyword evidence="6 15" id="KW-0418">Kinase</keyword>
<evidence type="ECO:0000256" key="13">
    <source>
        <dbReference type="SAM" id="MobiDB-lite"/>
    </source>
</evidence>
<evidence type="ECO:0000256" key="7">
    <source>
        <dbReference type="ARBA" id="ARBA00022840"/>
    </source>
</evidence>
<proteinExistence type="inferred from homology"/>
<feature type="compositionally biased region" description="Basic and acidic residues" evidence="13">
    <location>
        <begin position="931"/>
        <end position="940"/>
    </location>
</feature>
<feature type="domain" description="Protein kinase" evidence="14">
    <location>
        <begin position="415"/>
        <end position="792"/>
    </location>
</feature>
<dbReference type="InterPro" id="IPR017441">
    <property type="entry name" value="Protein_kinase_ATP_BS"/>
</dbReference>
<sequence length="991" mass="113532">MALHVTDSSDFIHRYENEFIHRPDLSSRYRINGLRTDRSYGNQRYKNEIASQTAVRYNGSNLPYQGYDGAGPYAFYDSSVVGTTTSSSSHSARKFPAVNCKDTHPTQNLYGPHKMSTARLLQHESNPIFTDEFTHRGAIISERPYGTDVTRLLDTKRYAPSNYRLSQNVWNTSRDCPPSDYTRYHRSTKSSQPYSSLNNHAMYEVSNTSSYIAEPRFYAAPQLQQRNQYISAYLGEMSNGKQTQPLTTEKMNGNDNVFPVAYRSGIIAKEHAGYRTKSFPSISLNNLNNIDGEKYEKNTSSVKDMPNGSNERGDYEDVSYPSESEQLTPTAAKQKYGKYLTAFEKQEIHFYPEIYFVGRYAKKRQPSKTLCISGTREYSFQGTNNSVKNAAVATGYDDSQSGYIVVISDHIAYRYEVIKLLGKGSFGQVVKARDHKTGQDVALKIIRSEERFARQAKEEIQILQQLNEQDTEDKHNIVRLLDNFKFREHVCMVFELLSLNLYELLHFNEFRGLQQAEVCAFTKSILECLELLYKNKIIHCDLKPENVLLVNPKRSAIKVIDFGSSCHVNKRVYTYIQSRFYRAPEIIMGMSYGMEIDMWSLGCIVAEMITGTPLFPGEDADDQLALIMELLGTPPARMLSASKGAYKFFMCTGEPRYLYEQELDLEQQKQQQQEMSDPKVNGMVNGDRNIHGRSAETTNISAKVRSKPKQRSRTWRPRQPPGSLDLLTVLTSSKNSSVCVPGGEKRNRRTSRTHFIHVEPVDPDMLDFVSRCLLWWPEDRMSPSEALRHPWIMKNKSSPKLDNILINSSGQRIGVDLGTQRNEVVSNGTCSTNDGDGSVDPDDLLQKMQNVRLRRPKMFVEDDLRHARRNSVVRNERDNSNNYRRYSTGHEYGWPIAALTDHSDLPVDRRHSVREGLRINGGTQFRDFLNSEHDRERDELSPQQRGMFEANMADVKKRHRPRRPSNQMRDTISLKVDDTRSRLSGNYDSTL</sequence>
<evidence type="ECO:0000256" key="6">
    <source>
        <dbReference type="ARBA" id="ARBA00022777"/>
    </source>
</evidence>
<evidence type="ECO:0000256" key="9">
    <source>
        <dbReference type="ARBA" id="ARBA00049308"/>
    </source>
</evidence>
<feature type="region of interest" description="Disordered" evidence="13">
    <location>
        <begin position="666"/>
        <end position="725"/>
    </location>
</feature>
<feature type="compositionally biased region" description="Basic residues" evidence="13">
    <location>
        <begin position="704"/>
        <end position="716"/>
    </location>
</feature>
<dbReference type="GO" id="GO:0004674">
    <property type="term" value="F:protein serine/threonine kinase activity"/>
    <property type="evidence" value="ECO:0007669"/>
    <property type="project" value="UniProtKB-KW"/>
</dbReference>
<evidence type="ECO:0000256" key="5">
    <source>
        <dbReference type="ARBA" id="ARBA00022741"/>
    </source>
</evidence>
<dbReference type="Gene3D" id="3.30.200.20">
    <property type="entry name" value="Phosphorylase Kinase, domain 1"/>
    <property type="match status" value="1"/>
</dbReference>
<dbReference type="PROSITE" id="PS00108">
    <property type="entry name" value="PROTEIN_KINASE_ST"/>
    <property type="match status" value="1"/>
</dbReference>
<name>A0A4E0RWZ9_FASHE</name>
<feature type="coiled-coil region" evidence="12">
    <location>
        <begin position="446"/>
        <end position="473"/>
    </location>
</feature>
<evidence type="ECO:0000256" key="2">
    <source>
        <dbReference type="ARBA" id="ARBA00013203"/>
    </source>
</evidence>
<dbReference type="Gene3D" id="1.10.510.10">
    <property type="entry name" value="Transferase(Phosphotransferase) domain 1"/>
    <property type="match status" value="1"/>
</dbReference>
<dbReference type="SMART" id="SM00220">
    <property type="entry name" value="S_TKc"/>
    <property type="match status" value="1"/>
</dbReference>
<dbReference type="InterPro" id="IPR050494">
    <property type="entry name" value="Ser_Thr_dual-spec_kinase"/>
</dbReference>
<accession>A0A4E0RWZ9</accession>
<reference evidence="15" key="1">
    <citation type="submission" date="2019-03" db="EMBL/GenBank/DDBJ databases">
        <title>Improved annotation for the trematode Fasciola hepatica.</title>
        <authorList>
            <person name="Choi Y.-J."/>
            <person name="Martin J."/>
            <person name="Mitreva M."/>
        </authorList>
    </citation>
    <scope>NUCLEOTIDE SEQUENCE [LARGE SCALE GENOMIC DNA]</scope>
</reference>
<dbReference type="PANTHER" id="PTHR24058:SF112">
    <property type="entry name" value="DUAL SPECIFICITY TYROSINE-PHOSPHORYLATION-REGULATED KINASE 3 HOMOLOG-RELATED"/>
    <property type="match status" value="1"/>
</dbReference>
<dbReference type="EC" id="2.7.12.1" evidence="2"/>
<dbReference type="SUPFAM" id="SSF56112">
    <property type="entry name" value="Protein kinase-like (PK-like)"/>
    <property type="match status" value="1"/>
</dbReference>
<keyword evidence="7 11" id="KW-0067">ATP-binding</keyword>
<dbReference type="InterPro" id="IPR011009">
    <property type="entry name" value="Kinase-like_dom_sf"/>
</dbReference>
<feature type="region of interest" description="Disordered" evidence="13">
    <location>
        <begin position="931"/>
        <end position="991"/>
    </location>
</feature>
<dbReference type="GO" id="GO:0004712">
    <property type="term" value="F:protein serine/threonine/tyrosine kinase activity"/>
    <property type="evidence" value="ECO:0007669"/>
    <property type="project" value="UniProtKB-EC"/>
</dbReference>
<feature type="compositionally biased region" description="Polar residues" evidence="13">
    <location>
        <begin position="982"/>
        <end position="991"/>
    </location>
</feature>
<comment type="similarity">
    <text evidence="1">Belongs to the protein kinase superfamily. CMGC Ser/Thr protein kinase family. MNB/DYRK subfamily.</text>
</comment>
<evidence type="ECO:0000313" key="16">
    <source>
        <dbReference type="Proteomes" id="UP000230066"/>
    </source>
</evidence>
<feature type="binding site" evidence="11">
    <location>
        <position position="444"/>
    </location>
    <ligand>
        <name>ATP</name>
        <dbReference type="ChEBI" id="CHEBI:30616"/>
    </ligand>
</feature>
<dbReference type="EMBL" id="JXXN02000823">
    <property type="protein sequence ID" value="THD26207.1"/>
    <property type="molecule type" value="Genomic_DNA"/>
</dbReference>
<evidence type="ECO:0000256" key="11">
    <source>
        <dbReference type="PROSITE-ProRule" id="PRU10141"/>
    </source>
</evidence>
<protein>
    <recommendedName>
        <fullName evidence="2">dual-specificity kinase</fullName>
        <ecNumber evidence="2">2.7.12.1</ecNumber>
    </recommendedName>
</protein>
<dbReference type="GO" id="GO:0005634">
    <property type="term" value="C:nucleus"/>
    <property type="evidence" value="ECO:0007669"/>
    <property type="project" value="TreeGrafter"/>
</dbReference>
<keyword evidence="12" id="KW-0175">Coiled coil</keyword>
<dbReference type="Gene3D" id="3.30.10.30">
    <property type="entry name" value="DYRK"/>
    <property type="match status" value="1"/>
</dbReference>
<keyword evidence="16" id="KW-1185">Reference proteome</keyword>
<dbReference type="Proteomes" id="UP000230066">
    <property type="component" value="Unassembled WGS sequence"/>
</dbReference>
<feature type="region of interest" description="Disordered" evidence="13">
    <location>
        <begin position="291"/>
        <end position="326"/>
    </location>
</feature>
<evidence type="ECO:0000256" key="10">
    <source>
        <dbReference type="ARBA" id="ARBA00051680"/>
    </source>
</evidence>
<dbReference type="InterPro" id="IPR042521">
    <property type="entry name" value="DYRK"/>
</dbReference>
<dbReference type="GO" id="GO:0005737">
    <property type="term" value="C:cytoplasm"/>
    <property type="evidence" value="ECO:0007669"/>
    <property type="project" value="TreeGrafter"/>
</dbReference>
<keyword evidence="3" id="KW-0723">Serine/threonine-protein kinase</keyword>
<comment type="catalytic activity">
    <reaction evidence="9">
        <text>L-threonyl-[protein] + ATP = O-phospho-L-threonyl-[protein] + ADP + H(+)</text>
        <dbReference type="Rhea" id="RHEA:46608"/>
        <dbReference type="Rhea" id="RHEA-COMP:11060"/>
        <dbReference type="Rhea" id="RHEA-COMP:11605"/>
        <dbReference type="ChEBI" id="CHEBI:15378"/>
        <dbReference type="ChEBI" id="CHEBI:30013"/>
        <dbReference type="ChEBI" id="CHEBI:30616"/>
        <dbReference type="ChEBI" id="CHEBI:61977"/>
        <dbReference type="ChEBI" id="CHEBI:456216"/>
        <dbReference type="EC" id="2.7.12.1"/>
    </reaction>
</comment>
<feature type="compositionally biased region" description="Polar residues" evidence="13">
    <location>
        <begin position="298"/>
        <end position="310"/>
    </location>
</feature>
<comment type="catalytic activity">
    <reaction evidence="8">
        <text>L-seryl-[protein] + ATP = O-phospho-L-seryl-[protein] + ADP + H(+)</text>
        <dbReference type="Rhea" id="RHEA:17989"/>
        <dbReference type="Rhea" id="RHEA-COMP:9863"/>
        <dbReference type="Rhea" id="RHEA-COMP:11604"/>
        <dbReference type="ChEBI" id="CHEBI:15378"/>
        <dbReference type="ChEBI" id="CHEBI:29999"/>
        <dbReference type="ChEBI" id="CHEBI:30616"/>
        <dbReference type="ChEBI" id="CHEBI:83421"/>
        <dbReference type="ChEBI" id="CHEBI:456216"/>
        <dbReference type="EC" id="2.7.12.1"/>
    </reaction>
</comment>